<dbReference type="WBParaSite" id="SBAD_0000103101-mRNA-1">
    <property type="protein sequence ID" value="SBAD_0000103101-mRNA-1"/>
    <property type="gene ID" value="SBAD_0000103101"/>
</dbReference>
<keyword evidence="2" id="KW-1185">Reference proteome</keyword>
<dbReference type="Proteomes" id="UP000270296">
    <property type="component" value="Unassembled WGS sequence"/>
</dbReference>
<reference evidence="1 2" key="2">
    <citation type="submission" date="2018-11" db="EMBL/GenBank/DDBJ databases">
        <authorList>
            <consortium name="Pathogen Informatics"/>
        </authorList>
    </citation>
    <scope>NUCLEOTIDE SEQUENCE [LARGE SCALE GENOMIC DNA]</scope>
</reference>
<protein>
    <submittedName>
        <fullName evidence="3">Perilipin</fullName>
    </submittedName>
</protein>
<evidence type="ECO:0000313" key="3">
    <source>
        <dbReference type="WBParaSite" id="SBAD_0000103101-mRNA-1"/>
    </source>
</evidence>
<name>A0A183IBK5_9BILA</name>
<dbReference type="AlphaFoldDB" id="A0A183IBK5"/>
<proteinExistence type="predicted"/>
<evidence type="ECO:0000313" key="1">
    <source>
        <dbReference type="EMBL" id="VDO92865.1"/>
    </source>
</evidence>
<dbReference type="OrthoDB" id="376826at2759"/>
<reference evidence="3" key="1">
    <citation type="submission" date="2016-06" db="UniProtKB">
        <authorList>
            <consortium name="WormBaseParasite"/>
        </authorList>
    </citation>
    <scope>IDENTIFICATION</scope>
</reference>
<dbReference type="EMBL" id="UZAM01006678">
    <property type="protein sequence ID" value="VDO92865.1"/>
    <property type="molecule type" value="Genomic_DNA"/>
</dbReference>
<dbReference type="GO" id="GO:0019915">
    <property type="term" value="P:lipid storage"/>
    <property type="evidence" value="ECO:0007669"/>
    <property type="project" value="TreeGrafter"/>
</dbReference>
<sequence>MCACRTLPLCLRVAYFLDRRVLHRSRDRRTILTGILRRLAEFKVLLRGAQLARLSEFVTIGGVAARACGLAFFSQRAIATLFLFVTRYREAERCSVSSSLISSNYVSESAASHPVVDVLTTCRVRDRTPGRNPLLTVSKVLFGEEAVGDAAVHSRIAICFAMASTNPADNTESSNAVKLEIYQRLMSLPLLQAAMEQALKTYGTAKKSIPVFNYALNLTESTVTRAMSVAAPVVSRIDAPISSTVVATSTSVHTVTSQASKLASEVLKFWDTTHVNLSILYSVQLFASYSDLLFQRVTGLCSPLLPVTAQKSLVKASSLISNYSDTVMKAKSLTELKVEVFAQASNALETVHHVFMEAVDVVSEYPPLNSLGISLEGTVFDSDVLVIDRDLRLPEPLSPVLPIIEPRLPIDAQMG</sequence>
<dbReference type="GO" id="GO:0010890">
    <property type="term" value="P:positive regulation of triglyceride storage"/>
    <property type="evidence" value="ECO:0007669"/>
    <property type="project" value="TreeGrafter"/>
</dbReference>
<evidence type="ECO:0000313" key="2">
    <source>
        <dbReference type="Proteomes" id="UP000270296"/>
    </source>
</evidence>
<accession>A0A183IBK5</accession>
<organism evidence="3">
    <name type="scientific">Soboliphyme baturini</name>
    <dbReference type="NCBI Taxonomy" id="241478"/>
    <lineage>
        <taxon>Eukaryota</taxon>
        <taxon>Metazoa</taxon>
        <taxon>Ecdysozoa</taxon>
        <taxon>Nematoda</taxon>
        <taxon>Enoplea</taxon>
        <taxon>Dorylaimia</taxon>
        <taxon>Dioctophymatida</taxon>
        <taxon>Dioctophymatoidea</taxon>
        <taxon>Soboliphymatidae</taxon>
        <taxon>Soboliphyme</taxon>
    </lineage>
</organism>
<dbReference type="GO" id="GO:0005811">
    <property type="term" value="C:lipid droplet"/>
    <property type="evidence" value="ECO:0007669"/>
    <property type="project" value="TreeGrafter"/>
</dbReference>
<dbReference type="PANTHER" id="PTHR14024:SF49">
    <property type="entry name" value="LIPID STORAGE DROPLETS SURFACE-BINDING PROTEIN 1"/>
    <property type="match status" value="1"/>
</dbReference>
<dbReference type="PANTHER" id="PTHR14024">
    <property type="entry name" value="PERILIPIN"/>
    <property type="match status" value="1"/>
</dbReference>
<gene>
    <name evidence="1" type="ORF">SBAD_LOCUS999</name>
</gene>
<dbReference type="GO" id="GO:0005829">
    <property type="term" value="C:cytosol"/>
    <property type="evidence" value="ECO:0007669"/>
    <property type="project" value="TreeGrafter"/>
</dbReference>